<protein>
    <submittedName>
        <fullName evidence="1">Uncharacterized protein</fullName>
    </submittedName>
</protein>
<sequence length="63" mass="7467">MESNQIKKPKKAYHLEARIDPELIVSLKKSNLKINRTVEMLLRKYLKEYNALIENMKFTEVSS</sequence>
<organism evidence="1 2">
    <name type="scientific">Promethearchaeum syntrophicum</name>
    <dbReference type="NCBI Taxonomy" id="2594042"/>
    <lineage>
        <taxon>Archaea</taxon>
        <taxon>Promethearchaeati</taxon>
        <taxon>Promethearchaeota</taxon>
        <taxon>Promethearchaeia</taxon>
        <taxon>Promethearchaeales</taxon>
        <taxon>Promethearchaeaceae</taxon>
        <taxon>Promethearchaeum</taxon>
    </lineage>
</organism>
<proteinExistence type="predicted"/>
<reference evidence="1 2" key="1">
    <citation type="journal article" date="2020" name="Nature">
        <title>Isolation of an archaeon at the prokaryote-eukaryote interface.</title>
        <authorList>
            <person name="Imachi H."/>
            <person name="Nobu M.K."/>
            <person name="Nakahara N."/>
            <person name="Morono Y."/>
            <person name="Ogawara M."/>
            <person name="Takaki Y."/>
            <person name="Takano Y."/>
            <person name="Uematsu K."/>
            <person name="Ikuta T."/>
            <person name="Ito M."/>
            <person name="Matsui Y."/>
            <person name="Miyazaki M."/>
            <person name="Murata K."/>
            <person name="Saito Y."/>
            <person name="Sakai S."/>
            <person name="Song C."/>
            <person name="Tasumi E."/>
            <person name="Yamanaka Y."/>
            <person name="Yamaguchi T."/>
            <person name="Kamagata Y."/>
            <person name="Tamaki H."/>
            <person name="Takai K."/>
        </authorList>
    </citation>
    <scope>NUCLEOTIDE SEQUENCE [LARGE SCALE GENOMIC DNA]</scope>
    <source>
        <strain evidence="1 2">MK-D1</strain>
    </source>
</reference>
<name>A0A5B9DCL5_9ARCH</name>
<gene>
    <name evidence="1" type="ORF">DSAG12_02276</name>
</gene>
<accession>A0A5B9DCL5</accession>
<evidence type="ECO:0000313" key="1">
    <source>
        <dbReference type="EMBL" id="QEE16446.2"/>
    </source>
</evidence>
<dbReference type="Proteomes" id="UP000321408">
    <property type="component" value="Chromosome"/>
</dbReference>
<dbReference type="AlphaFoldDB" id="A0A5B9DCL5"/>
<keyword evidence="2" id="KW-1185">Reference proteome</keyword>
<dbReference type="EMBL" id="CP042905">
    <property type="protein sequence ID" value="QEE16446.2"/>
    <property type="molecule type" value="Genomic_DNA"/>
</dbReference>
<evidence type="ECO:0000313" key="2">
    <source>
        <dbReference type="Proteomes" id="UP000321408"/>
    </source>
</evidence>
<reference evidence="1 2" key="2">
    <citation type="journal article" date="2024" name="Int. J. Syst. Evol. Microbiol.">
        <title>Promethearchaeum syntrophicum gen. nov., sp. nov., an anaerobic, obligately syntrophic archaeon, the first isolate of the lineage 'Asgard' archaea, and proposal of the new archaeal phylum Promethearchaeota phyl. nov. and kingdom Promethearchaeati regn. nov.</title>
        <authorList>
            <person name="Imachi H."/>
            <person name="Nobu M.K."/>
            <person name="Kato S."/>
            <person name="Takaki Y."/>
            <person name="Miyazaki M."/>
            <person name="Miyata M."/>
            <person name="Ogawara M."/>
            <person name="Saito Y."/>
            <person name="Sakai S."/>
            <person name="Tahara Y.O."/>
            <person name="Takano Y."/>
            <person name="Tasumi E."/>
            <person name="Uematsu K."/>
            <person name="Yoshimura T."/>
            <person name="Itoh T."/>
            <person name="Ohkuma M."/>
            <person name="Takai K."/>
        </authorList>
    </citation>
    <scope>NUCLEOTIDE SEQUENCE [LARGE SCALE GENOMIC DNA]</scope>
    <source>
        <strain evidence="1 2">MK-D1</strain>
    </source>
</reference>
<dbReference type="KEGG" id="psyt:DSAG12_02276"/>